<reference evidence="12 13" key="1">
    <citation type="submission" date="2015-12" db="EMBL/GenBank/DDBJ databases">
        <title>Draft genome sequence of Moniliophthora roreri, the causal agent of frosty pod rot of cacao.</title>
        <authorList>
            <person name="Aime M.C."/>
            <person name="Diaz-Valderrama J.R."/>
            <person name="Kijpornyongpan T."/>
            <person name="Phillips-Mora W."/>
        </authorList>
    </citation>
    <scope>NUCLEOTIDE SEQUENCE [LARGE SCALE GENOMIC DNA]</scope>
    <source>
        <strain evidence="12 13">MCA 2952</strain>
    </source>
</reference>
<gene>
    <name evidence="12" type="ORF">WG66_2575</name>
</gene>
<keyword evidence="4 9" id="KW-0349">Heme</keyword>
<dbReference type="Gene3D" id="1.10.630.10">
    <property type="entry name" value="Cytochrome P450"/>
    <property type="match status" value="1"/>
</dbReference>
<organism evidence="12 13">
    <name type="scientific">Moniliophthora roreri</name>
    <name type="common">Frosty pod rot fungus</name>
    <name type="synonym">Monilia roreri</name>
    <dbReference type="NCBI Taxonomy" id="221103"/>
    <lineage>
        <taxon>Eukaryota</taxon>
        <taxon>Fungi</taxon>
        <taxon>Dikarya</taxon>
        <taxon>Basidiomycota</taxon>
        <taxon>Agaricomycotina</taxon>
        <taxon>Agaricomycetes</taxon>
        <taxon>Agaricomycetidae</taxon>
        <taxon>Agaricales</taxon>
        <taxon>Marasmiineae</taxon>
        <taxon>Marasmiaceae</taxon>
        <taxon>Moniliophthora</taxon>
    </lineage>
</organism>
<comment type="pathway">
    <text evidence="2">Secondary metabolite biosynthesis.</text>
</comment>
<dbReference type="InterPro" id="IPR017972">
    <property type="entry name" value="Cyt_P450_CS"/>
</dbReference>
<dbReference type="Proteomes" id="UP000054988">
    <property type="component" value="Unassembled WGS sequence"/>
</dbReference>
<evidence type="ECO:0000256" key="6">
    <source>
        <dbReference type="ARBA" id="ARBA00023002"/>
    </source>
</evidence>
<feature type="signal peptide" evidence="11">
    <location>
        <begin position="1"/>
        <end position="22"/>
    </location>
</feature>
<proteinExistence type="inferred from homology"/>
<evidence type="ECO:0000256" key="7">
    <source>
        <dbReference type="ARBA" id="ARBA00023004"/>
    </source>
</evidence>
<dbReference type="InterPro" id="IPR050364">
    <property type="entry name" value="Cytochrome_P450_fung"/>
</dbReference>
<keyword evidence="7 9" id="KW-0408">Iron</keyword>
<dbReference type="InterPro" id="IPR002401">
    <property type="entry name" value="Cyt_P450_E_grp-I"/>
</dbReference>
<sequence>MSSLLDCAAIVLAAFLVYKVATRKSYAYPLPPGPRGLPIFGNAFDMPSIKAWKTFSTWGDRWGPIMSFSALGQTFVLISEHEIADELLGKTGSLYADRPTMEMAILTGYDRALSAARYNERFREYRKLIGRVIGTRGNMTRFYPAEDYQANMFLKRVFDNPTDPAAATRKTAGAMILHITYGYKIKETGTDPLVKLADDALAEFSDVTRPGVYIVEFLPFLKYIPFSLFPFQKRAAECLRNCNDLSEVPFAICKAQVSSGEENDSYCATLLKDETITESHMENLKWSAASFYGAGADTTVSVVYCYFLVCCLYPEVQAKAQAEIDAVVGNERLPSFQDQKSLPYIGAVVKELCRWLPIVPLAVPHRAMQDSVYKGYFIPKGTYVIANVWKFLHDPAVYKDPMTFDPERFLGSNPEPAPQDRGLFGYGRRTCPGLYLADVSVWINVVKDVAGLHIECAVDETGQKIIPVPDVTDGVICRPVEFRCAVKPRSPDVLHLLDETLSNANV</sequence>
<dbReference type="eggNOG" id="KOG0156">
    <property type="taxonomic scope" value="Eukaryota"/>
</dbReference>
<name>A0A0W0G8I3_MONRR</name>
<keyword evidence="11" id="KW-0732">Signal</keyword>
<evidence type="ECO:0000256" key="9">
    <source>
        <dbReference type="PIRSR" id="PIRSR602401-1"/>
    </source>
</evidence>
<keyword evidence="6 10" id="KW-0560">Oxidoreductase</keyword>
<protein>
    <submittedName>
        <fullName evidence="12">Putative cytochrome P450</fullName>
    </submittedName>
</protein>
<evidence type="ECO:0000256" key="8">
    <source>
        <dbReference type="ARBA" id="ARBA00023033"/>
    </source>
</evidence>
<keyword evidence="5 9" id="KW-0479">Metal-binding</keyword>
<dbReference type="PRINTS" id="PR00463">
    <property type="entry name" value="EP450I"/>
</dbReference>
<evidence type="ECO:0000256" key="4">
    <source>
        <dbReference type="ARBA" id="ARBA00022617"/>
    </source>
</evidence>
<keyword evidence="8 10" id="KW-0503">Monooxygenase</keyword>
<accession>A0A0W0G8I3</accession>
<dbReference type="InterPro" id="IPR001128">
    <property type="entry name" value="Cyt_P450"/>
</dbReference>
<evidence type="ECO:0000256" key="3">
    <source>
        <dbReference type="ARBA" id="ARBA00010617"/>
    </source>
</evidence>
<dbReference type="EMBL" id="LATX01000832">
    <property type="protein sequence ID" value="KTB44859.1"/>
    <property type="molecule type" value="Genomic_DNA"/>
</dbReference>
<dbReference type="PANTHER" id="PTHR46300">
    <property type="entry name" value="P450, PUTATIVE (EUROFUNG)-RELATED-RELATED"/>
    <property type="match status" value="1"/>
</dbReference>
<comment type="similarity">
    <text evidence="3 10">Belongs to the cytochrome P450 family.</text>
</comment>
<feature type="binding site" description="axial binding residue" evidence="9">
    <location>
        <position position="431"/>
    </location>
    <ligand>
        <name>heme</name>
        <dbReference type="ChEBI" id="CHEBI:30413"/>
    </ligand>
    <ligandPart>
        <name>Fe</name>
        <dbReference type="ChEBI" id="CHEBI:18248"/>
    </ligandPart>
</feature>
<evidence type="ECO:0000256" key="1">
    <source>
        <dbReference type="ARBA" id="ARBA00001971"/>
    </source>
</evidence>
<evidence type="ECO:0000313" key="13">
    <source>
        <dbReference type="Proteomes" id="UP000054988"/>
    </source>
</evidence>
<evidence type="ECO:0000256" key="2">
    <source>
        <dbReference type="ARBA" id="ARBA00005179"/>
    </source>
</evidence>
<dbReference type="InterPro" id="IPR036396">
    <property type="entry name" value="Cyt_P450_sf"/>
</dbReference>
<dbReference type="GO" id="GO:0020037">
    <property type="term" value="F:heme binding"/>
    <property type="evidence" value="ECO:0007669"/>
    <property type="project" value="InterPro"/>
</dbReference>
<dbReference type="AlphaFoldDB" id="A0A0W0G8I3"/>
<dbReference type="PANTHER" id="PTHR46300:SF7">
    <property type="entry name" value="P450, PUTATIVE (EUROFUNG)-RELATED"/>
    <property type="match status" value="1"/>
</dbReference>
<dbReference type="SUPFAM" id="SSF48264">
    <property type="entry name" value="Cytochrome P450"/>
    <property type="match status" value="1"/>
</dbReference>
<dbReference type="CDD" id="cd11065">
    <property type="entry name" value="CYP64-like"/>
    <property type="match status" value="1"/>
</dbReference>
<dbReference type="GO" id="GO:0005506">
    <property type="term" value="F:iron ion binding"/>
    <property type="evidence" value="ECO:0007669"/>
    <property type="project" value="InterPro"/>
</dbReference>
<comment type="cofactor">
    <cofactor evidence="1 9">
        <name>heme</name>
        <dbReference type="ChEBI" id="CHEBI:30413"/>
    </cofactor>
</comment>
<evidence type="ECO:0000256" key="10">
    <source>
        <dbReference type="RuleBase" id="RU000461"/>
    </source>
</evidence>
<comment type="caution">
    <text evidence="12">The sequence shown here is derived from an EMBL/GenBank/DDBJ whole genome shotgun (WGS) entry which is preliminary data.</text>
</comment>
<evidence type="ECO:0000313" key="12">
    <source>
        <dbReference type="EMBL" id="KTB44859.1"/>
    </source>
</evidence>
<evidence type="ECO:0000256" key="5">
    <source>
        <dbReference type="ARBA" id="ARBA00022723"/>
    </source>
</evidence>
<evidence type="ECO:0000256" key="11">
    <source>
        <dbReference type="SAM" id="SignalP"/>
    </source>
</evidence>
<dbReference type="Pfam" id="PF00067">
    <property type="entry name" value="p450"/>
    <property type="match status" value="1"/>
</dbReference>
<dbReference type="PROSITE" id="PS00086">
    <property type="entry name" value="CYTOCHROME_P450"/>
    <property type="match status" value="1"/>
</dbReference>
<feature type="chain" id="PRO_5006902449" evidence="11">
    <location>
        <begin position="23"/>
        <end position="506"/>
    </location>
</feature>
<dbReference type="GO" id="GO:0004497">
    <property type="term" value="F:monooxygenase activity"/>
    <property type="evidence" value="ECO:0007669"/>
    <property type="project" value="UniProtKB-KW"/>
</dbReference>
<dbReference type="GO" id="GO:0016705">
    <property type="term" value="F:oxidoreductase activity, acting on paired donors, with incorporation or reduction of molecular oxygen"/>
    <property type="evidence" value="ECO:0007669"/>
    <property type="project" value="InterPro"/>
</dbReference>